<comment type="pathway">
    <text evidence="6">Metabolic intermediate biosynthesis; chorismate biosynthesis; chorismate from D-erythrose 4-phosphate and phosphoenolpyruvate: step 2/7.</text>
</comment>
<dbReference type="PANTHER" id="PTHR43622:SF7">
    <property type="entry name" value="3-DEHYDROQUINATE SYNTHASE, CHLOROPLASTIC"/>
    <property type="match status" value="1"/>
</dbReference>
<keyword evidence="11" id="KW-0028">Amino-acid biosynthesis</keyword>
<comment type="cofactor">
    <cofactor evidence="3">
        <name>Co(2+)</name>
        <dbReference type="ChEBI" id="CHEBI:48828"/>
    </cofactor>
</comment>
<dbReference type="CDD" id="cd08195">
    <property type="entry name" value="DHQS"/>
    <property type="match status" value="1"/>
</dbReference>
<dbReference type="InterPro" id="IPR050071">
    <property type="entry name" value="Dehydroquinate_synthase"/>
</dbReference>
<dbReference type="Pfam" id="PF24621">
    <property type="entry name" value="DHQS_C"/>
    <property type="match status" value="1"/>
</dbReference>
<comment type="similarity">
    <text evidence="7">Belongs to the sugar phosphate cyclases superfamily. Dehydroquinate synthase family.</text>
</comment>
<evidence type="ECO:0000256" key="12">
    <source>
        <dbReference type="ARBA" id="ARBA00022723"/>
    </source>
</evidence>
<evidence type="ECO:0000259" key="21">
    <source>
        <dbReference type="Pfam" id="PF24621"/>
    </source>
</evidence>
<feature type="domain" description="3-dehydroquinate synthase N-terminal" evidence="20">
    <location>
        <begin position="69"/>
        <end position="180"/>
    </location>
</feature>
<dbReference type="GO" id="GO:0005737">
    <property type="term" value="C:cytoplasm"/>
    <property type="evidence" value="ECO:0007669"/>
    <property type="project" value="UniProtKB-SubCell"/>
</dbReference>
<evidence type="ECO:0000256" key="15">
    <source>
        <dbReference type="ARBA" id="ARBA00023027"/>
    </source>
</evidence>
<comment type="cofactor">
    <cofactor evidence="2">
        <name>NAD(+)</name>
        <dbReference type="ChEBI" id="CHEBI:57540"/>
    </cofactor>
</comment>
<evidence type="ECO:0000256" key="4">
    <source>
        <dbReference type="ARBA" id="ARBA00001947"/>
    </source>
</evidence>
<evidence type="ECO:0000256" key="11">
    <source>
        <dbReference type="ARBA" id="ARBA00022605"/>
    </source>
</evidence>
<evidence type="ECO:0000256" key="16">
    <source>
        <dbReference type="ARBA" id="ARBA00023141"/>
    </source>
</evidence>
<evidence type="ECO:0000256" key="17">
    <source>
        <dbReference type="ARBA" id="ARBA00023239"/>
    </source>
</evidence>
<proteinExistence type="inferred from homology"/>
<dbReference type="InterPro" id="IPR030963">
    <property type="entry name" value="DHQ_synth_fam"/>
</dbReference>
<keyword evidence="17 22" id="KW-0456">Lyase</keyword>
<evidence type="ECO:0000256" key="1">
    <source>
        <dbReference type="ARBA" id="ARBA00001393"/>
    </source>
</evidence>
<evidence type="ECO:0000313" key="23">
    <source>
        <dbReference type="Proteomes" id="UP000522163"/>
    </source>
</evidence>
<evidence type="ECO:0000256" key="9">
    <source>
        <dbReference type="ARBA" id="ARBA00017684"/>
    </source>
</evidence>
<evidence type="ECO:0000259" key="20">
    <source>
        <dbReference type="Pfam" id="PF01761"/>
    </source>
</evidence>
<comment type="caution">
    <text evidence="22">The sequence shown here is derived from an EMBL/GenBank/DDBJ whole genome shotgun (WGS) entry which is preliminary data.</text>
</comment>
<dbReference type="EC" id="4.2.3.4" evidence="8 19"/>
<evidence type="ECO:0000256" key="19">
    <source>
        <dbReference type="NCBIfam" id="TIGR01357"/>
    </source>
</evidence>
<dbReference type="NCBIfam" id="TIGR01357">
    <property type="entry name" value="aroB"/>
    <property type="match status" value="1"/>
</dbReference>
<dbReference type="PANTHER" id="PTHR43622">
    <property type="entry name" value="3-DEHYDROQUINATE SYNTHASE"/>
    <property type="match status" value="1"/>
</dbReference>
<dbReference type="AlphaFoldDB" id="A0A7W9SFW5"/>
<evidence type="ECO:0000256" key="8">
    <source>
        <dbReference type="ARBA" id="ARBA00013031"/>
    </source>
</evidence>
<evidence type="ECO:0000256" key="14">
    <source>
        <dbReference type="ARBA" id="ARBA00022833"/>
    </source>
</evidence>
<dbReference type="EMBL" id="JACHHH010000006">
    <property type="protein sequence ID" value="MBB6041392.1"/>
    <property type="molecule type" value="Genomic_DNA"/>
</dbReference>
<evidence type="ECO:0000313" key="22">
    <source>
        <dbReference type="EMBL" id="MBB6041392.1"/>
    </source>
</evidence>
<dbReference type="GO" id="GO:0009423">
    <property type="term" value="P:chorismate biosynthetic process"/>
    <property type="evidence" value="ECO:0007669"/>
    <property type="project" value="UniProtKB-UniRule"/>
</dbReference>
<dbReference type="Pfam" id="PF01761">
    <property type="entry name" value="DHQ_synthase"/>
    <property type="match status" value="1"/>
</dbReference>
<keyword evidence="18" id="KW-0170">Cobalt</keyword>
<keyword evidence="10" id="KW-0963">Cytoplasm</keyword>
<organism evidence="22 23">
    <name type="scientific">Oribacterium sinus</name>
    <dbReference type="NCBI Taxonomy" id="237576"/>
    <lineage>
        <taxon>Bacteria</taxon>
        <taxon>Bacillati</taxon>
        <taxon>Bacillota</taxon>
        <taxon>Clostridia</taxon>
        <taxon>Lachnospirales</taxon>
        <taxon>Lachnospiraceae</taxon>
        <taxon>Oribacterium</taxon>
    </lineage>
</organism>
<comment type="catalytic activity">
    <reaction evidence="1">
        <text>7-phospho-2-dehydro-3-deoxy-D-arabino-heptonate = 3-dehydroquinate + phosphate</text>
        <dbReference type="Rhea" id="RHEA:21968"/>
        <dbReference type="ChEBI" id="CHEBI:32364"/>
        <dbReference type="ChEBI" id="CHEBI:43474"/>
        <dbReference type="ChEBI" id="CHEBI:58394"/>
        <dbReference type="EC" id="4.2.3.4"/>
    </reaction>
</comment>
<keyword evidence="13" id="KW-0547">Nucleotide-binding</keyword>
<evidence type="ECO:0000256" key="10">
    <source>
        <dbReference type="ARBA" id="ARBA00022490"/>
    </source>
</evidence>
<evidence type="ECO:0000256" key="3">
    <source>
        <dbReference type="ARBA" id="ARBA00001941"/>
    </source>
</evidence>
<gene>
    <name evidence="22" type="ORF">HNQ46_001372</name>
</gene>
<dbReference type="InterPro" id="IPR030960">
    <property type="entry name" value="DHQS/DOIS_N"/>
</dbReference>
<dbReference type="InterPro" id="IPR056179">
    <property type="entry name" value="DHQS_C"/>
</dbReference>
<name>A0A7W9SFW5_9FIRM</name>
<accession>A0A7W9SFW5</accession>
<dbReference type="Gene3D" id="1.20.1090.10">
    <property type="entry name" value="Dehydroquinate synthase-like - alpha domain"/>
    <property type="match status" value="1"/>
</dbReference>
<dbReference type="GO" id="GO:0046872">
    <property type="term" value="F:metal ion binding"/>
    <property type="evidence" value="ECO:0007669"/>
    <property type="project" value="UniProtKB-KW"/>
</dbReference>
<dbReference type="RefSeq" id="WP_183684016.1">
    <property type="nucleotide sequence ID" value="NZ_JACHHH010000006.1"/>
</dbReference>
<keyword evidence="14" id="KW-0862">Zinc</keyword>
<evidence type="ECO:0000256" key="5">
    <source>
        <dbReference type="ARBA" id="ARBA00004496"/>
    </source>
</evidence>
<sequence length="362" mass="41319">MRKLDIYQEDSLIYSIFLEKDFSALPERLNSVSSKKKKALIVTDDQVAKLFLEDLKNTIEDSFSAISVCVLPAGEEFKDLEHIQKIYQAALDMELERKDMMIALGGGVVGDMTGFASASYLRGIDFIQIPTTLLAQVDSSIGGKTGVDFYHYKNLIGAFHMPKLVYSSMHCLLSLPKVQYASGMGEIIKHALIHNEKYLPYLLEHKEALQERNPEILLETIYQSNRIKKYFVEKDPYEHGDRKFLNFGHSLGHAIEKVADFSYSHGQCVAFGSLMALSLCKNIAKEDILKVQELMEDMGLETHCKALKHEDIFEALSKDKKQKNQHLQFVLLHHLCSPYIEEDISKERIEAVLKQYMRSEEV</sequence>
<evidence type="ECO:0000256" key="6">
    <source>
        <dbReference type="ARBA" id="ARBA00004661"/>
    </source>
</evidence>
<evidence type="ECO:0000256" key="13">
    <source>
        <dbReference type="ARBA" id="ARBA00022741"/>
    </source>
</evidence>
<dbReference type="SUPFAM" id="SSF56796">
    <property type="entry name" value="Dehydroquinate synthase-like"/>
    <property type="match status" value="1"/>
</dbReference>
<dbReference type="GO" id="GO:0000166">
    <property type="term" value="F:nucleotide binding"/>
    <property type="evidence" value="ECO:0007669"/>
    <property type="project" value="UniProtKB-KW"/>
</dbReference>
<dbReference type="Proteomes" id="UP000522163">
    <property type="component" value="Unassembled WGS sequence"/>
</dbReference>
<keyword evidence="16" id="KW-0057">Aromatic amino acid biosynthesis</keyword>
<dbReference type="GO" id="GO:0009073">
    <property type="term" value="P:aromatic amino acid family biosynthetic process"/>
    <property type="evidence" value="ECO:0007669"/>
    <property type="project" value="UniProtKB-KW"/>
</dbReference>
<dbReference type="InterPro" id="IPR016037">
    <property type="entry name" value="DHQ_synth_AroB"/>
</dbReference>
<protein>
    <recommendedName>
        <fullName evidence="9 19">3-dehydroquinate synthase</fullName>
        <ecNumber evidence="8 19">4.2.3.4</ecNumber>
    </recommendedName>
</protein>
<evidence type="ECO:0000256" key="18">
    <source>
        <dbReference type="ARBA" id="ARBA00023285"/>
    </source>
</evidence>
<dbReference type="FunFam" id="3.40.50.1970:FF:000007">
    <property type="entry name" value="Pentafunctional AROM polypeptide"/>
    <property type="match status" value="1"/>
</dbReference>
<dbReference type="GO" id="GO:0008652">
    <property type="term" value="P:amino acid biosynthetic process"/>
    <property type="evidence" value="ECO:0007669"/>
    <property type="project" value="UniProtKB-KW"/>
</dbReference>
<comment type="subcellular location">
    <subcellularLocation>
        <location evidence="5">Cytoplasm</location>
    </subcellularLocation>
</comment>
<comment type="cofactor">
    <cofactor evidence="4">
        <name>Zn(2+)</name>
        <dbReference type="ChEBI" id="CHEBI:29105"/>
    </cofactor>
</comment>
<dbReference type="PIRSF" id="PIRSF001455">
    <property type="entry name" value="DHQ_synth"/>
    <property type="match status" value="1"/>
</dbReference>
<keyword evidence="12" id="KW-0479">Metal-binding</keyword>
<evidence type="ECO:0000256" key="2">
    <source>
        <dbReference type="ARBA" id="ARBA00001911"/>
    </source>
</evidence>
<reference evidence="22 23" key="1">
    <citation type="submission" date="2020-08" db="EMBL/GenBank/DDBJ databases">
        <title>Genomic Encyclopedia of Type Strains, Phase IV (KMG-IV): sequencing the most valuable type-strain genomes for metagenomic binning, comparative biology and taxonomic classification.</title>
        <authorList>
            <person name="Goeker M."/>
        </authorList>
    </citation>
    <scope>NUCLEOTIDE SEQUENCE [LARGE SCALE GENOMIC DNA]</scope>
    <source>
        <strain evidence="22 23">DSM 17245</strain>
    </source>
</reference>
<keyword evidence="15" id="KW-0520">NAD</keyword>
<dbReference type="Gene3D" id="3.40.50.1970">
    <property type="match status" value="1"/>
</dbReference>
<evidence type="ECO:0000256" key="7">
    <source>
        <dbReference type="ARBA" id="ARBA00005412"/>
    </source>
</evidence>
<dbReference type="GO" id="GO:0003856">
    <property type="term" value="F:3-dehydroquinate synthase activity"/>
    <property type="evidence" value="ECO:0007669"/>
    <property type="project" value="UniProtKB-UniRule"/>
</dbReference>
<dbReference type="GeneID" id="85014911"/>
<feature type="domain" description="3-dehydroquinate synthase C-terminal" evidence="21">
    <location>
        <begin position="183"/>
        <end position="321"/>
    </location>
</feature>